<dbReference type="Proteomes" id="UP001501358">
    <property type="component" value="Unassembled WGS sequence"/>
</dbReference>
<evidence type="ECO:0000313" key="2">
    <source>
        <dbReference type="EMBL" id="GAA2498439.1"/>
    </source>
</evidence>
<dbReference type="EMBL" id="BAAATA010000025">
    <property type="protein sequence ID" value="GAA2498439.1"/>
    <property type="molecule type" value="Genomic_DNA"/>
</dbReference>
<comment type="caution">
    <text evidence="2">The sequence shown here is derived from an EMBL/GenBank/DDBJ whole genome shotgun (WGS) entry which is preliminary data.</text>
</comment>
<feature type="region of interest" description="Disordered" evidence="1">
    <location>
        <begin position="15"/>
        <end position="128"/>
    </location>
</feature>
<accession>A0ABP5ZP97</accession>
<protein>
    <submittedName>
        <fullName evidence="2">Uncharacterized protein</fullName>
    </submittedName>
</protein>
<feature type="compositionally biased region" description="Pro residues" evidence="1">
    <location>
        <begin position="111"/>
        <end position="128"/>
    </location>
</feature>
<organism evidence="2 3">
    <name type="scientific">Streptomyces thermolineatus</name>
    <dbReference type="NCBI Taxonomy" id="44033"/>
    <lineage>
        <taxon>Bacteria</taxon>
        <taxon>Bacillati</taxon>
        <taxon>Actinomycetota</taxon>
        <taxon>Actinomycetes</taxon>
        <taxon>Kitasatosporales</taxon>
        <taxon>Streptomycetaceae</taxon>
        <taxon>Streptomyces</taxon>
    </lineage>
</organism>
<name>A0ABP5ZP97_9ACTN</name>
<feature type="compositionally biased region" description="Gly residues" evidence="1">
    <location>
        <begin position="42"/>
        <end position="54"/>
    </location>
</feature>
<gene>
    <name evidence="2" type="ORF">GCM10010406_38710</name>
</gene>
<evidence type="ECO:0000313" key="3">
    <source>
        <dbReference type="Proteomes" id="UP001501358"/>
    </source>
</evidence>
<proteinExistence type="predicted"/>
<sequence length="128" mass="12564">MVRVRCTSKLAALVGARQNGEDVPWVTAPRPPPPAPGRPDGDGAGDGAEDGGAGQRVRPAPVRQPVDVGPGVGGGAADGTSAAPRIVPTGRSPGRGPEAVLRGPRGTPRGPGGPVPVAPPHRAGPPVQ</sequence>
<reference evidence="3" key="1">
    <citation type="journal article" date="2019" name="Int. J. Syst. Evol. Microbiol.">
        <title>The Global Catalogue of Microorganisms (GCM) 10K type strain sequencing project: providing services to taxonomists for standard genome sequencing and annotation.</title>
        <authorList>
            <consortium name="The Broad Institute Genomics Platform"/>
            <consortium name="The Broad Institute Genome Sequencing Center for Infectious Disease"/>
            <person name="Wu L."/>
            <person name="Ma J."/>
        </authorList>
    </citation>
    <scope>NUCLEOTIDE SEQUENCE [LARGE SCALE GENOMIC DNA]</scope>
    <source>
        <strain evidence="3">JCM 6307</strain>
    </source>
</reference>
<evidence type="ECO:0000256" key="1">
    <source>
        <dbReference type="SAM" id="MobiDB-lite"/>
    </source>
</evidence>
<keyword evidence="3" id="KW-1185">Reference proteome</keyword>